<dbReference type="InterPro" id="IPR000917">
    <property type="entry name" value="Sulfatase_N"/>
</dbReference>
<dbReference type="AlphaFoldDB" id="A0A9W6J967"/>
<dbReference type="RefSeq" id="WP_271188684.1">
    <property type="nucleotide sequence ID" value="NZ_BSFJ01000023.1"/>
</dbReference>
<gene>
    <name evidence="2" type="ORF">GCM10017643_33320</name>
</gene>
<dbReference type="InterPro" id="IPR017850">
    <property type="entry name" value="Alkaline_phosphatase_core_sf"/>
</dbReference>
<organism evidence="2 3">
    <name type="scientific">Ancylobacter dichloromethanicus</name>
    <dbReference type="NCBI Taxonomy" id="518825"/>
    <lineage>
        <taxon>Bacteria</taxon>
        <taxon>Pseudomonadati</taxon>
        <taxon>Pseudomonadota</taxon>
        <taxon>Alphaproteobacteria</taxon>
        <taxon>Hyphomicrobiales</taxon>
        <taxon>Xanthobacteraceae</taxon>
        <taxon>Ancylobacter</taxon>
    </lineage>
</organism>
<dbReference type="SUPFAM" id="SSF53649">
    <property type="entry name" value="Alkaline phosphatase-like"/>
    <property type="match status" value="1"/>
</dbReference>
<evidence type="ECO:0000313" key="2">
    <source>
        <dbReference type="EMBL" id="GLK73215.1"/>
    </source>
</evidence>
<accession>A0A9W6J967</accession>
<dbReference type="Pfam" id="PF00884">
    <property type="entry name" value="Sulfatase"/>
    <property type="match status" value="1"/>
</dbReference>
<dbReference type="Gene3D" id="3.40.720.10">
    <property type="entry name" value="Alkaline Phosphatase, subunit A"/>
    <property type="match status" value="1"/>
</dbReference>
<keyword evidence="3" id="KW-1185">Reference proteome</keyword>
<reference evidence="2" key="2">
    <citation type="submission" date="2023-01" db="EMBL/GenBank/DDBJ databases">
        <authorList>
            <person name="Sun Q."/>
            <person name="Evtushenko L."/>
        </authorList>
    </citation>
    <scope>NUCLEOTIDE SEQUENCE</scope>
    <source>
        <strain evidence="2">VKM B-2484</strain>
    </source>
</reference>
<evidence type="ECO:0000313" key="3">
    <source>
        <dbReference type="Proteomes" id="UP001143370"/>
    </source>
</evidence>
<feature type="domain" description="Sulfatase N-terminal" evidence="1">
    <location>
        <begin position="4"/>
        <end position="36"/>
    </location>
</feature>
<name>A0A9W6J967_9HYPH</name>
<dbReference type="Proteomes" id="UP001143370">
    <property type="component" value="Unassembled WGS sequence"/>
</dbReference>
<evidence type="ECO:0000259" key="1">
    <source>
        <dbReference type="Pfam" id="PF00884"/>
    </source>
</evidence>
<sequence length="45" mass="4726">MPAADEQIGKVVAALEARGLRENTLIVFHSDNGGTRNRSSSAKGT</sequence>
<protein>
    <recommendedName>
        <fullName evidence="1">Sulfatase N-terminal domain-containing protein</fullName>
    </recommendedName>
</protein>
<proteinExistence type="predicted"/>
<comment type="caution">
    <text evidence="2">The sequence shown here is derived from an EMBL/GenBank/DDBJ whole genome shotgun (WGS) entry which is preliminary data.</text>
</comment>
<reference evidence="2" key="1">
    <citation type="journal article" date="2014" name="Int. J. Syst. Evol. Microbiol.">
        <title>Complete genome sequence of Corynebacterium casei LMG S-19264T (=DSM 44701T), isolated from a smear-ripened cheese.</title>
        <authorList>
            <consortium name="US DOE Joint Genome Institute (JGI-PGF)"/>
            <person name="Walter F."/>
            <person name="Albersmeier A."/>
            <person name="Kalinowski J."/>
            <person name="Ruckert C."/>
        </authorList>
    </citation>
    <scope>NUCLEOTIDE SEQUENCE</scope>
    <source>
        <strain evidence="2">VKM B-2484</strain>
    </source>
</reference>
<dbReference type="EMBL" id="BSFJ01000023">
    <property type="protein sequence ID" value="GLK73215.1"/>
    <property type="molecule type" value="Genomic_DNA"/>
</dbReference>